<dbReference type="GO" id="GO:0004523">
    <property type="term" value="F:RNA-DNA hybrid ribonuclease activity"/>
    <property type="evidence" value="ECO:0007669"/>
    <property type="project" value="InterPro"/>
</dbReference>
<organism evidence="2 3">
    <name type="scientific">Thamnocephalis sphaerospora</name>
    <dbReference type="NCBI Taxonomy" id="78915"/>
    <lineage>
        <taxon>Eukaryota</taxon>
        <taxon>Fungi</taxon>
        <taxon>Fungi incertae sedis</taxon>
        <taxon>Zoopagomycota</taxon>
        <taxon>Zoopagomycotina</taxon>
        <taxon>Zoopagomycetes</taxon>
        <taxon>Zoopagales</taxon>
        <taxon>Sigmoideomycetaceae</taxon>
        <taxon>Thamnocephalis</taxon>
    </lineage>
</organism>
<name>A0A4P9XWL1_9FUNG</name>
<dbReference type="Gene3D" id="3.30.420.10">
    <property type="entry name" value="Ribonuclease H-like superfamily/Ribonuclease H"/>
    <property type="match status" value="1"/>
</dbReference>
<dbReference type="SUPFAM" id="SSF53098">
    <property type="entry name" value="Ribonuclease H-like"/>
    <property type="match status" value="1"/>
</dbReference>
<evidence type="ECO:0000313" key="2">
    <source>
        <dbReference type="EMBL" id="RKP10763.1"/>
    </source>
</evidence>
<dbReference type="Pfam" id="PF00075">
    <property type="entry name" value="RNase_H"/>
    <property type="match status" value="1"/>
</dbReference>
<dbReference type="GO" id="GO:0003676">
    <property type="term" value="F:nucleic acid binding"/>
    <property type="evidence" value="ECO:0007669"/>
    <property type="project" value="InterPro"/>
</dbReference>
<dbReference type="EMBL" id="KZ992438">
    <property type="protein sequence ID" value="RKP10763.1"/>
    <property type="molecule type" value="Genomic_DNA"/>
</dbReference>
<reference evidence="3" key="1">
    <citation type="journal article" date="2018" name="Nat. Microbiol.">
        <title>Leveraging single-cell genomics to expand the fungal tree of life.</title>
        <authorList>
            <person name="Ahrendt S.R."/>
            <person name="Quandt C.A."/>
            <person name="Ciobanu D."/>
            <person name="Clum A."/>
            <person name="Salamov A."/>
            <person name="Andreopoulos B."/>
            <person name="Cheng J.F."/>
            <person name="Woyke T."/>
            <person name="Pelin A."/>
            <person name="Henrissat B."/>
            <person name="Reynolds N.K."/>
            <person name="Benny G.L."/>
            <person name="Smith M.E."/>
            <person name="James T.Y."/>
            <person name="Grigoriev I.V."/>
        </authorList>
    </citation>
    <scope>NUCLEOTIDE SEQUENCE [LARGE SCALE GENOMIC DNA]</scope>
    <source>
        <strain evidence="3">RSA 1356</strain>
    </source>
</reference>
<sequence length="138" mass="15803">MSSKQLSRIDEIERHKAWKRDVKRKALQTPDDRLPCEYSDSRYHSDMLEALAIGHAIHCIPRDNEAAILTDSMMSASWWQHYIAVVNKIWKLVTVRVHERTQPVTIERVKAHVDIFGNELADKLAKAAEEATSSSLPV</sequence>
<dbReference type="InterPro" id="IPR012337">
    <property type="entry name" value="RNaseH-like_sf"/>
</dbReference>
<accession>A0A4P9XWL1</accession>
<protein>
    <recommendedName>
        <fullName evidence="1">RNase H type-1 domain-containing protein</fullName>
    </recommendedName>
</protein>
<dbReference type="InterPro" id="IPR002156">
    <property type="entry name" value="RNaseH_domain"/>
</dbReference>
<dbReference type="AlphaFoldDB" id="A0A4P9XWL1"/>
<dbReference type="InterPro" id="IPR036397">
    <property type="entry name" value="RNaseH_sf"/>
</dbReference>
<evidence type="ECO:0000313" key="3">
    <source>
        <dbReference type="Proteomes" id="UP000271241"/>
    </source>
</evidence>
<gene>
    <name evidence="2" type="ORF">THASP1DRAFT_21582</name>
</gene>
<evidence type="ECO:0000259" key="1">
    <source>
        <dbReference type="Pfam" id="PF00075"/>
    </source>
</evidence>
<dbReference type="Proteomes" id="UP000271241">
    <property type="component" value="Unassembled WGS sequence"/>
</dbReference>
<feature type="domain" description="RNase H type-1" evidence="1">
    <location>
        <begin position="48"/>
        <end position="128"/>
    </location>
</feature>
<proteinExistence type="predicted"/>
<keyword evidence="3" id="KW-1185">Reference proteome</keyword>